<keyword evidence="3" id="KW-1185">Reference proteome</keyword>
<evidence type="ECO:0000313" key="3">
    <source>
        <dbReference type="Proteomes" id="UP000316621"/>
    </source>
</evidence>
<accession>A0A4Y7I6D3</accession>
<protein>
    <recommendedName>
        <fullName evidence="4">RRM domain-containing protein</fullName>
    </recommendedName>
</protein>
<feature type="compositionally biased region" description="Basic and acidic residues" evidence="1">
    <location>
        <begin position="219"/>
        <end position="228"/>
    </location>
</feature>
<dbReference type="STRING" id="3469.A0A4Y7I6D3"/>
<evidence type="ECO:0008006" key="4">
    <source>
        <dbReference type="Google" id="ProtNLM"/>
    </source>
</evidence>
<sequence length="228" mass="24898">MGFYALQCSVRSSIPSVLILRCIGNGDGGACDSLYYDTRDGGGGMTGFHPGGPKLAPLQLYFGQGTRSDSLCSSYVTMFVDPYDAGEAQYHINGQLFCDREITVVVVAETRKRPSGYGGGGMRLYYGNSHSRSLSRSRPSGSRGRYSSRSNSLAPRKRADYSVRPRRMPEDHSRTPLPVPCAQDGDHPRRRLYSPGYVDADRIPTDGKPVSPGPASRCGNDEFESKRP</sequence>
<feature type="compositionally biased region" description="Low complexity" evidence="1">
    <location>
        <begin position="123"/>
        <end position="152"/>
    </location>
</feature>
<dbReference type="AlphaFoldDB" id="A0A4Y7I6D3"/>
<dbReference type="EMBL" id="CM010715">
    <property type="protein sequence ID" value="RZC43400.1"/>
    <property type="molecule type" value="Genomic_DNA"/>
</dbReference>
<name>A0A4Y7I6D3_PAPSO</name>
<evidence type="ECO:0000256" key="1">
    <source>
        <dbReference type="SAM" id="MobiDB-lite"/>
    </source>
</evidence>
<feature type="compositionally biased region" description="Basic and acidic residues" evidence="1">
    <location>
        <begin position="157"/>
        <end position="174"/>
    </location>
</feature>
<organism evidence="2 3">
    <name type="scientific">Papaver somniferum</name>
    <name type="common">Opium poppy</name>
    <dbReference type="NCBI Taxonomy" id="3469"/>
    <lineage>
        <taxon>Eukaryota</taxon>
        <taxon>Viridiplantae</taxon>
        <taxon>Streptophyta</taxon>
        <taxon>Embryophyta</taxon>
        <taxon>Tracheophyta</taxon>
        <taxon>Spermatophyta</taxon>
        <taxon>Magnoliopsida</taxon>
        <taxon>Ranunculales</taxon>
        <taxon>Papaveraceae</taxon>
        <taxon>Papaveroideae</taxon>
        <taxon>Papaver</taxon>
    </lineage>
</organism>
<dbReference type="Gramene" id="RZC43400">
    <property type="protein sequence ID" value="RZC43400"/>
    <property type="gene ID" value="C5167_036352"/>
</dbReference>
<proteinExistence type="predicted"/>
<feature type="region of interest" description="Disordered" evidence="1">
    <location>
        <begin position="118"/>
        <end position="228"/>
    </location>
</feature>
<evidence type="ECO:0000313" key="2">
    <source>
        <dbReference type="EMBL" id="RZC43400.1"/>
    </source>
</evidence>
<dbReference type="Proteomes" id="UP000316621">
    <property type="component" value="Chromosome 1"/>
</dbReference>
<gene>
    <name evidence="2" type="ORF">C5167_036352</name>
</gene>
<reference evidence="2 3" key="1">
    <citation type="journal article" date="2018" name="Science">
        <title>The opium poppy genome and morphinan production.</title>
        <authorList>
            <person name="Guo L."/>
            <person name="Winzer T."/>
            <person name="Yang X."/>
            <person name="Li Y."/>
            <person name="Ning Z."/>
            <person name="He Z."/>
            <person name="Teodor R."/>
            <person name="Lu Y."/>
            <person name="Bowser T.A."/>
            <person name="Graham I.A."/>
            <person name="Ye K."/>
        </authorList>
    </citation>
    <scope>NUCLEOTIDE SEQUENCE [LARGE SCALE GENOMIC DNA]</scope>
    <source>
        <strain evidence="3">cv. HN1</strain>
        <tissue evidence="2">Leaves</tissue>
    </source>
</reference>